<organism evidence="2 3">
    <name type="scientific">Oldenlandia corymbosa var. corymbosa</name>
    <dbReference type="NCBI Taxonomy" id="529605"/>
    <lineage>
        <taxon>Eukaryota</taxon>
        <taxon>Viridiplantae</taxon>
        <taxon>Streptophyta</taxon>
        <taxon>Embryophyta</taxon>
        <taxon>Tracheophyta</taxon>
        <taxon>Spermatophyta</taxon>
        <taxon>Magnoliopsida</taxon>
        <taxon>eudicotyledons</taxon>
        <taxon>Gunneridae</taxon>
        <taxon>Pentapetalae</taxon>
        <taxon>asterids</taxon>
        <taxon>lamiids</taxon>
        <taxon>Gentianales</taxon>
        <taxon>Rubiaceae</taxon>
        <taxon>Rubioideae</taxon>
        <taxon>Spermacoceae</taxon>
        <taxon>Hedyotis-Oldenlandia complex</taxon>
        <taxon>Oldenlandia</taxon>
    </lineage>
</organism>
<protein>
    <submittedName>
        <fullName evidence="2">OLC1v1011271C1</fullName>
    </submittedName>
</protein>
<sequence>MNSKTLLFVALCALLLLVTSTIAAETKPEEPKKEVDDVKEPDEYGGGRGCRYGCCGRGPYGRCRRCCRTAEDAEAAEVSSFDTDGDGYGGGGGYPGRGGGGYPGGGYPGRGGGGGYPGRGGHCRYGCCGGYGRYCRCCYNREEAQAVEFGN</sequence>
<gene>
    <name evidence="2" type="ORF">OLC1_LOCUS18624</name>
</gene>
<reference evidence="2" key="1">
    <citation type="submission" date="2023-03" db="EMBL/GenBank/DDBJ databases">
        <authorList>
            <person name="Julca I."/>
        </authorList>
    </citation>
    <scope>NUCLEOTIDE SEQUENCE</scope>
</reference>
<dbReference type="Proteomes" id="UP001161247">
    <property type="component" value="Chromosome 6"/>
</dbReference>
<dbReference type="EMBL" id="OX459123">
    <property type="protein sequence ID" value="CAI9111129.1"/>
    <property type="molecule type" value="Genomic_DNA"/>
</dbReference>
<feature type="chain" id="PRO_5044010149" evidence="1">
    <location>
        <begin position="24"/>
        <end position="151"/>
    </location>
</feature>
<dbReference type="PANTHER" id="PTHR37389">
    <property type="entry name" value="NODULIN-24"/>
    <property type="match status" value="1"/>
</dbReference>
<evidence type="ECO:0000313" key="3">
    <source>
        <dbReference type="Proteomes" id="UP001161247"/>
    </source>
</evidence>
<dbReference type="Pfam" id="PF07172">
    <property type="entry name" value="GRP"/>
    <property type="match status" value="1"/>
</dbReference>
<dbReference type="PANTHER" id="PTHR37389:SF16">
    <property type="entry name" value="GLYCINE-RICH CELL WALL STRUCTURAL PROTEIN"/>
    <property type="match status" value="1"/>
</dbReference>
<evidence type="ECO:0000313" key="2">
    <source>
        <dbReference type="EMBL" id="CAI9111129.1"/>
    </source>
</evidence>
<proteinExistence type="predicted"/>
<dbReference type="AlphaFoldDB" id="A0AAV1DTI3"/>
<feature type="signal peptide" evidence="1">
    <location>
        <begin position="1"/>
        <end position="23"/>
    </location>
</feature>
<dbReference type="InterPro" id="IPR010800">
    <property type="entry name" value="GRP"/>
</dbReference>
<keyword evidence="1" id="KW-0732">Signal</keyword>
<evidence type="ECO:0000256" key="1">
    <source>
        <dbReference type="SAM" id="SignalP"/>
    </source>
</evidence>
<accession>A0AAV1DTI3</accession>
<keyword evidence="3" id="KW-1185">Reference proteome</keyword>
<name>A0AAV1DTI3_OLDCO</name>